<comment type="caution">
    <text evidence="1">The sequence shown here is derived from an EMBL/GenBank/DDBJ whole genome shotgun (WGS) entry which is preliminary data.</text>
</comment>
<dbReference type="InterPro" id="IPR053275">
    <property type="entry name" value="Agnestin_monoxygenase"/>
</dbReference>
<dbReference type="InterPro" id="IPR036188">
    <property type="entry name" value="FAD/NAD-bd_sf"/>
</dbReference>
<protein>
    <recommendedName>
        <fullName evidence="3">FAD/NAD(P)-binding domain-containing protein</fullName>
    </recommendedName>
</protein>
<evidence type="ECO:0000313" key="1">
    <source>
        <dbReference type="EMBL" id="CAI0647763.1"/>
    </source>
</evidence>
<feature type="non-terminal residue" evidence="1">
    <location>
        <position position="438"/>
    </location>
</feature>
<organism evidence="1 2">
    <name type="scientific">Colletotrichum noveboracense</name>
    <dbReference type="NCBI Taxonomy" id="2664923"/>
    <lineage>
        <taxon>Eukaryota</taxon>
        <taxon>Fungi</taxon>
        <taxon>Dikarya</taxon>
        <taxon>Ascomycota</taxon>
        <taxon>Pezizomycotina</taxon>
        <taxon>Sordariomycetes</taxon>
        <taxon>Hypocreomycetidae</taxon>
        <taxon>Glomerellales</taxon>
        <taxon>Glomerellaceae</taxon>
        <taxon>Colletotrichum</taxon>
        <taxon>Colletotrichum gloeosporioides species complex</taxon>
    </lineage>
</organism>
<dbReference type="PANTHER" id="PTHR38688">
    <property type="entry name" value="PYR_REDOX_2 DOMAIN-CONTAINING PROTEIN"/>
    <property type="match status" value="1"/>
</dbReference>
<dbReference type="SUPFAM" id="SSF51905">
    <property type="entry name" value="FAD/NAD(P)-binding domain"/>
    <property type="match status" value="1"/>
</dbReference>
<keyword evidence="2" id="KW-1185">Reference proteome</keyword>
<proteinExistence type="predicted"/>
<dbReference type="PANTHER" id="PTHR38688:SF1">
    <property type="entry name" value="FAD_NAD(P)-BINDING DOMAIN-CONTAINING PROTEIN"/>
    <property type="match status" value="1"/>
</dbReference>
<dbReference type="Proteomes" id="UP001152533">
    <property type="component" value="Unassembled WGS sequence"/>
</dbReference>
<dbReference type="AlphaFoldDB" id="A0A9W4RUL9"/>
<gene>
    <name evidence="1" type="ORF">CGXH109_LOCUS68900</name>
</gene>
<dbReference type="Gene3D" id="3.50.50.60">
    <property type="entry name" value="FAD/NAD(P)-binding domain"/>
    <property type="match status" value="1"/>
</dbReference>
<dbReference type="PRINTS" id="PR00368">
    <property type="entry name" value="FADPNR"/>
</dbReference>
<dbReference type="EMBL" id="CAMGZC010000470">
    <property type="protein sequence ID" value="CAI0647763.1"/>
    <property type="molecule type" value="Genomic_DNA"/>
</dbReference>
<accession>A0A9W4RUL9</accession>
<sequence>FSFNLVWHRRLQFSSLHFNIPCDSTMASIAARSISEARLVDSVVVGGGPGGLAAIGNLLEHRPQHRQLWVDRLFQAGRVGTSYRQVPSNTKAGLFVDFAKAVAPFRQILEATEEPNAFATLQQLQQDQGCELKHAADLCLMLSKGIPRHFQNVEQRRAKVTSAILNKQTRQWTVALDGKGYAQTSKLVLCTGSNPISQPQLMTGGLPENLVTVHLDAALRPSSLGWRIPSDATVAVVGSSHSAVLVLMNLYNLATTSHPNLRIKWFTRHNELRYAEYKDGWILYDNTGLKGQAALWARNNLEERLFGKSSVKKFITKVLTPPEEEQAVYASELPSCTHLIQAIGFQRNPLPDLGVVEKAGAETQPLSVYHDASNGRFSAQPVEASAQGRTYIPGLFGAGIAFPERVVDPAGNVEDAVGFWKFMTFLKKSVPDWIESSK</sequence>
<name>A0A9W4RUL9_9PEZI</name>
<reference evidence="1" key="1">
    <citation type="submission" date="2022-08" db="EMBL/GenBank/DDBJ databases">
        <authorList>
            <person name="Giroux E."/>
            <person name="Giroux E."/>
        </authorList>
    </citation>
    <scope>NUCLEOTIDE SEQUENCE</scope>
    <source>
        <strain evidence="1">H1091258</strain>
    </source>
</reference>
<evidence type="ECO:0008006" key="3">
    <source>
        <dbReference type="Google" id="ProtNLM"/>
    </source>
</evidence>
<evidence type="ECO:0000313" key="2">
    <source>
        <dbReference type="Proteomes" id="UP001152533"/>
    </source>
</evidence>